<dbReference type="Proteomes" id="UP000504602">
    <property type="component" value="Unplaced"/>
</dbReference>
<accession>A0A8N5F1N3</accession>
<gene>
    <name evidence="7" type="primary">SKI</name>
</gene>
<dbReference type="GO" id="GO:0030514">
    <property type="term" value="P:negative regulation of BMP signaling pathway"/>
    <property type="evidence" value="ECO:0007669"/>
    <property type="project" value="TreeGrafter"/>
</dbReference>
<evidence type="ECO:0000313" key="6">
    <source>
        <dbReference type="Proteomes" id="UP000504602"/>
    </source>
</evidence>
<dbReference type="CDD" id="cd21083">
    <property type="entry name" value="DHD_Ski"/>
    <property type="match status" value="1"/>
</dbReference>
<feature type="region of interest" description="Disordered" evidence="4">
    <location>
        <begin position="298"/>
        <end position="349"/>
    </location>
</feature>
<evidence type="ECO:0000256" key="2">
    <source>
        <dbReference type="ARBA" id="ARBA00022369"/>
    </source>
</evidence>
<dbReference type="Pfam" id="PF08782">
    <property type="entry name" value="c-SKI_SMAD_bind"/>
    <property type="match status" value="1"/>
</dbReference>
<dbReference type="GeneID" id="102033513"/>
<evidence type="ECO:0000259" key="5">
    <source>
        <dbReference type="SMART" id="SM01046"/>
    </source>
</evidence>
<dbReference type="SMART" id="SM01046">
    <property type="entry name" value="c-SKI_SMAD_bind"/>
    <property type="match status" value="1"/>
</dbReference>
<dbReference type="InterPro" id="IPR047315">
    <property type="entry name" value="DHD_Ski"/>
</dbReference>
<feature type="compositionally biased region" description="Acidic residues" evidence="4">
    <location>
        <begin position="371"/>
        <end position="382"/>
    </location>
</feature>
<dbReference type="InterPro" id="IPR009061">
    <property type="entry name" value="DNA-bd_dom_put_sf"/>
</dbReference>
<protein>
    <recommendedName>
        <fullName evidence="2">Ski oncogene</fullName>
    </recommendedName>
    <alternativeName>
        <fullName evidence="3">Proto-oncogene c-Ski</fullName>
    </alternativeName>
</protein>
<name>A0A8N5F1N3_GEOFO</name>
<dbReference type="InterPro" id="IPR010919">
    <property type="entry name" value="SAND-like_dom_sf"/>
</dbReference>
<dbReference type="InterPro" id="IPR014890">
    <property type="entry name" value="c-SKI_SMAD4-bd_dom"/>
</dbReference>
<dbReference type="CTD" id="6497"/>
<dbReference type="InterPro" id="IPR003380">
    <property type="entry name" value="SKI/SNO/DAC"/>
</dbReference>
<feature type="compositionally biased region" description="Low complexity" evidence="4">
    <location>
        <begin position="334"/>
        <end position="347"/>
    </location>
</feature>
<reference evidence="7" key="1">
    <citation type="submission" date="2025-08" db="UniProtKB">
        <authorList>
            <consortium name="RefSeq"/>
        </authorList>
    </citation>
    <scope>IDENTIFICATION</scope>
</reference>
<evidence type="ECO:0000256" key="4">
    <source>
        <dbReference type="SAM" id="MobiDB-lite"/>
    </source>
</evidence>
<dbReference type="SUPFAM" id="SSF46955">
    <property type="entry name" value="Putative DNA-binding domain"/>
    <property type="match status" value="1"/>
</dbReference>
<dbReference type="GO" id="GO:0000978">
    <property type="term" value="F:RNA polymerase II cis-regulatory region sequence-specific DNA binding"/>
    <property type="evidence" value="ECO:0007669"/>
    <property type="project" value="TreeGrafter"/>
</dbReference>
<dbReference type="AlphaFoldDB" id="A0A8N5F1N3"/>
<dbReference type="PANTHER" id="PTHR10005:SF15">
    <property type="entry name" value="SKI ONCOGENE"/>
    <property type="match status" value="1"/>
</dbReference>
<evidence type="ECO:0000313" key="7">
    <source>
        <dbReference type="RefSeq" id="XP_030918375.1"/>
    </source>
</evidence>
<dbReference type="PANTHER" id="PTHR10005">
    <property type="entry name" value="SKI ONCOGENE-RELATED"/>
    <property type="match status" value="1"/>
</dbReference>
<feature type="region of interest" description="Disordered" evidence="4">
    <location>
        <begin position="606"/>
        <end position="628"/>
    </location>
</feature>
<dbReference type="Pfam" id="PF02437">
    <property type="entry name" value="Ski_Sno_DHD"/>
    <property type="match status" value="1"/>
</dbReference>
<evidence type="ECO:0000256" key="1">
    <source>
        <dbReference type="ARBA" id="ARBA00009513"/>
    </source>
</evidence>
<dbReference type="GO" id="GO:0000122">
    <property type="term" value="P:negative regulation of transcription by RNA polymerase II"/>
    <property type="evidence" value="ECO:0007669"/>
    <property type="project" value="TreeGrafter"/>
</dbReference>
<dbReference type="GO" id="GO:0005634">
    <property type="term" value="C:nucleus"/>
    <property type="evidence" value="ECO:0007669"/>
    <property type="project" value="TreeGrafter"/>
</dbReference>
<feature type="domain" description="c-SKI SMAD4-binding" evidence="5">
    <location>
        <begin position="198"/>
        <end position="293"/>
    </location>
</feature>
<dbReference type="Gene3D" id="3.10.260.20">
    <property type="entry name" value="Ski"/>
    <property type="match status" value="1"/>
</dbReference>
<dbReference type="GO" id="GO:0030512">
    <property type="term" value="P:negative regulation of transforming growth factor beta receptor signaling pathway"/>
    <property type="evidence" value="ECO:0007669"/>
    <property type="project" value="TreeGrafter"/>
</dbReference>
<dbReference type="InterPro" id="IPR037000">
    <property type="entry name" value="Ski_DNA-bd_sf"/>
</dbReference>
<comment type="similarity">
    <text evidence="1">Belongs to the SKI family.</text>
</comment>
<dbReference type="GO" id="GO:0046332">
    <property type="term" value="F:SMAD binding"/>
    <property type="evidence" value="ECO:0007669"/>
    <property type="project" value="InterPro"/>
</dbReference>
<dbReference type="FunFam" id="3.10.260.20:FF:000002">
    <property type="entry name" value="SKI-like oncogene a"/>
    <property type="match status" value="1"/>
</dbReference>
<dbReference type="GO" id="GO:0005737">
    <property type="term" value="C:cytoplasm"/>
    <property type="evidence" value="ECO:0007669"/>
    <property type="project" value="TreeGrafter"/>
</dbReference>
<organism evidence="6 7">
    <name type="scientific">Geospiza fortis</name>
    <name type="common">Medium ground-finch</name>
    <dbReference type="NCBI Taxonomy" id="48883"/>
    <lineage>
        <taxon>Eukaryota</taxon>
        <taxon>Metazoa</taxon>
        <taxon>Chordata</taxon>
        <taxon>Craniata</taxon>
        <taxon>Vertebrata</taxon>
        <taxon>Euteleostomi</taxon>
        <taxon>Archelosauria</taxon>
        <taxon>Archosauria</taxon>
        <taxon>Dinosauria</taxon>
        <taxon>Saurischia</taxon>
        <taxon>Theropoda</taxon>
        <taxon>Coelurosauria</taxon>
        <taxon>Aves</taxon>
        <taxon>Neognathae</taxon>
        <taxon>Neoaves</taxon>
        <taxon>Telluraves</taxon>
        <taxon>Australaves</taxon>
        <taxon>Passeriformes</taxon>
        <taxon>Thraupidae</taxon>
        <taxon>Geospiza</taxon>
    </lineage>
</organism>
<feature type="compositionally biased region" description="Low complexity" evidence="4">
    <location>
        <begin position="614"/>
        <end position="628"/>
    </location>
</feature>
<proteinExistence type="inferred from homology"/>
<dbReference type="RefSeq" id="XP_030918375.1">
    <property type="nucleotide sequence ID" value="XM_031062515.1"/>
</dbReference>
<sequence length="628" mass="70934">METVSRSSFQPHPGLQKTLEQFHLSSMSSLGGPAAFSARWAQEMYKKDNGKDPAEPVLHLPPIQPPPVMPGPFFMPSDRSTERCETILEGETISCFVVGGEKRLCLPQILNSVLRDFSLQQINSVCDELHIYCSRCTADQLEILKVMGILPFSAPSCGLITKTDAERLCNALLYGGTYPPHCKKEFSSTIELELTEKSFKVYHECFGKCKGLLVPELYSNPSAACIQCLDCRLMYPPHKFVVHSHKSLENRTCHWGFDSANWRSYILLSQDYTGKEEKARLGQLLDEMKEKFDYNNKYKRKAPRVSSDPPASKKPKIDDSASQSPASSEKEKQSSWLRSLSSSSNKSIGCVHPRQRLSAFRPWSPAASTAPEEDKESEAEIEVETREEFTSSLSSLSSPSFTSSSSAKDMSSPGMQPPAPVNSSYEVAAHPDPHSSGLEAELEHLRQALDSGLDTKEAKEKFLHEVVKMRVKQEEKLNAALQAKRSLHQELEFLRVAKKEKLREATEAKRNLRKEIERLRAENEKKMKEANESRIRLKRELEQARQIRVCDKGCEAGRLRAKYSAQIEDLQVKLQHAEADREQLRADLLHEREAREHLEKVVKELQEQLWPKASSQPSSESTSSPMEN</sequence>
<dbReference type="GO" id="GO:0005667">
    <property type="term" value="C:transcription regulator complex"/>
    <property type="evidence" value="ECO:0007669"/>
    <property type="project" value="TreeGrafter"/>
</dbReference>
<dbReference type="GO" id="GO:0000981">
    <property type="term" value="F:DNA-binding transcription factor activity, RNA polymerase II-specific"/>
    <property type="evidence" value="ECO:0007669"/>
    <property type="project" value="TreeGrafter"/>
</dbReference>
<dbReference type="Gene3D" id="3.10.390.10">
    <property type="entry name" value="SAND domain-like"/>
    <property type="match status" value="1"/>
</dbReference>
<dbReference type="InterPro" id="IPR023216">
    <property type="entry name" value="Tscrpt_reg_SKI_SnoN"/>
</dbReference>
<evidence type="ECO:0000256" key="3">
    <source>
        <dbReference type="ARBA" id="ARBA00032146"/>
    </source>
</evidence>
<keyword evidence="6" id="KW-1185">Reference proteome</keyword>
<feature type="region of interest" description="Disordered" evidence="4">
    <location>
        <begin position="361"/>
        <end position="443"/>
    </location>
</feature>
<dbReference type="SUPFAM" id="SSF63763">
    <property type="entry name" value="SAND domain-like"/>
    <property type="match status" value="1"/>
</dbReference>
<feature type="compositionally biased region" description="Low complexity" evidence="4">
    <location>
        <begin position="390"/>
        <end position="406"/>
    </location>
</feature>
<dbReference type="FunFam" id="3.10.390.10:FF:000002">
    <property type="entry name" value="Putative ski oncogene"/>
    <property type="match status" value="1"/>
</dbReference>